<reference evidence="1 2" key="1">
    <citation type="journal article" date="2021" name="Comput. Struct. Biotechnol. J.">
        <title>De novo genome assembly of the potent medicinal plant Rehmannia glutinosa using nanopore technology.</title>
        <authorList>
            <person name="Ma L."/>
            <person name="Dong C."/>
            <person name="Song C."/>
            <person name="Wang X."/>
            <person name="Zheng X."/>
            <person name="Niu Y."/>
            <person name="Chen S."/>
            <person name="Feng W."/>
        </authorList>
    </citation>
    <scope>NUCLEOTIDE SEQUENCE [LARGE SCALE GENOMIC DNA]</scope>
    <source>
        <strain evidence="1">DH-2019</strain>
    </source>
</reference>
<keyword evidence="2" id="KW-1185">Reference proteome</keyword>
<protein>
    <submittedName>
        <fullName evidence="1">Uncharacterized protein</fullName>
    </submittedName>
</protein>
<evidence type="ECO:0000313" key="1">
    <source>
        <dbReference type="EMBL" id="KAK6119441.1"/>
    </source>
</evidence>
<proteinExistence type="predicted"/>
<accession>A0ABR0UBU1</accession>
<gene>
    <name evidence="1" type="ORF">DH2020_046816</name>
</gene>
<dbReference type="PANTHER" id="PTHR37886">
    <property type="entry name" value="S-ADENOSYL-L-METHIONINE-DEPENDENT METHYLTRANSFERASES SUPERFAMILY PROTEIN"/>
    <property type="match status" value="1"/>
</dbReference>
<organism evidence="1 2">
    <name type="scientific">Rehmannia glutinosa</name>
    <name type="common">Chinese foxglove</name>
    <dbReference type="NCBI Taxonomy" id="99300"/>
    <lineage>
        <taxon>Eukaryota</taxon>
        <taxon>Viridiplantae</taxon>
        <taxon>Streptophyta</taxon>
        <taxon>Embryophyta</taxon>
        <taxon>Tracheophyta</taxon>
        <taxon>Spermatophyta</taxon>
        <taxon>Magnoliopsida</taxon>
        <taxon>eudicotyledons</taxon>
        <taxon>Gunneridae</taxon>
        <taxon>Pentapetalae</taxon>
        <taxon>asterids</taxon>
        <taxon>lamiids</taxon>
        <taxon>Lamiales</taxon>
        <taxon>Orobanchaceae</taxon>
        <taxon>Rehmannieae</taxon>
        <taxon>Rehmannia</taxon>
    </lineage>
</organism>
<comment type="caution">
    <text evidence="1">The sequence shown here is derived from an EMBL/GenBank/DDBJ whole genome shotgun (WGS) entry which is preliminary data.</text>
</comment>
<dbReference type="Proteomes" id="UP001318860">
    <property type="component" value="Unassembled WGS sequence"/>
</dbReference>
<sequence>MALLPSKGVVISVPALVLSVTAAAVLLLVLVSTLSSSPPCTCPTPPKANSIIRSKERISTSAEDIEWVKSQIEANGLHMQQNVLRKGINPRTRQQQLRISFSSKAYRTMKEKKEITTPLFLAQIQGITIAWRDELSLMAAIKLRTSIASLIYASAVFLHMPDKLVWIGLERLAGRLKPFEGRIFVSHNIKFCSRLGGEECTKRLNNLGLEYRGKHTHDSLLFNHYEIWFEFSRVKA</sequence>
<dbReference type="EMBL" id="JABTTQ020003194">
    <property type="protein sequence ID" value="KAK6119441.1"/>
    <property type="molecule type" value="Genomic_DNA"/>
</dbReference>
<evidence type="ECO:0000313" key="2">
    <source>
        <dbReference type="Proteomes" id="UP001318860"/>
    </source>
</evidence>
<dbReference type="PANTHER" id="PTHR37886:SF1">
    <property type="entry name" value="S-ADENOSYL-L-METHIONINE-DEPENDENT METHYLTRANSFERASES SUPERFAMILY PROTEIN"/>
    <property type="match status" value="1"/>
</dbReference>
<name>A0ABR0UBU1_REHGL</name>